<dbReference type="Gene3D" id="3.30.565.10">
    <property type="entry name" value="Histidine kinase-like ATPase, C-terminal domain"/>
    <property type="match status" value="1"/>
</dbReference>
<keyword evidence="1" id="KW-1133">Transmembrane helix</keyword>
<gene>
    <name evidence="3" type="ORF">HMPREF9473_04953</name>
</gene>
<dbReference type="EMBL" id="ADLN01000127">
    <property type="protein sequence ID" value="EHI57046.1"/>
    <property type="molecule type" value="Genomic_DNA"/>
</dbReference>
<dbReference type="PANTHER" id="PTHR40448">
    <property type="entry name" value="TWO-COMPONENT SENSOR HISTIDINE KINASE"/>
    <property type="match status" value="1"/>
</dbReference>
<dbReference type="GO" id="GO:0042802">
    <property type="term" value="F:identical protein binding"/>
    <property type="evidence" value="ECO:0007669"/>
    <property type="project" value="TreeGrafter"/>
</dbReference>
<dbReference type="PANTHER" id="PTHR40448:SF1">
    <property type="entry name" value="TWO-COMPONENT SENSOR HISTIDINE KINASE"/>
    <property type="match status" value="1"/>
</dbReference>
<evidence type="ECO:0000256" key="1">
    <source>
        <dbReference type="SAM" id="Phobius"/>
    </source>
</evidence>
<feature type="transmembrane region" description="Helical" evidence="1">
    <location>
        <begin position="64"/>
        <end position="85"/>
    </location>
</feature>
<dbReference type="PATRIC" id="fig|742737.3.peg.4938"/>
<evidence type="ECO:0000313" key="4">
    <source>
        <dbReference type="Proteomes" id="UP000005384"/>
    </source>
</evidence>
<feature type="transmembrane region" description="Helical" evidence="1">
    <location>
        <begin position="193"/>
        <end position="214"/>
    </location>
</feature>
<feature type="transmembrane region" description="Helical" evidence="1">
    <location>
        <begin position="33"/>
        <end position="52"/>
    </location>
</feature>
<sequence length="435" mass="49916">MEQVQLISCIRFSMQLLISESVFMIGMKRKKNFGIYLLTGIAGYMALAYTFFRLCTSIPGMLPPVYILFYCGLFLFTLGFMKWCFEAPFQEVLFAGVCGYATEHMAFAITTIFVELTGVSFSPVVEFFVVRFLPYIIMAAIIYWGVIRKNAGKGEMKNRDIRMVLLALAILLTAIIISVLVDQVGAGNSRLLQNVFCKLYAFICSMLAIFMAYYMSRQNRILRENEIMENMLHNMSEQQKLSRETINIINIKCHDLKYRISKISQIEDAGDQKEYIESVKGALAIYDNIFQTGNEALDLVLTEKSLLCNEYNIKLSSMVDGSVLNFMNTTDVYALFGNLLDNAIECVMKETDEEKRIVSLLVNRKNQGSYIHVENYCNEPVVFEDGLPVTTKKDKDYHGFGVRSIRYLVDKYKGTVLMREEEKRFLVDIMFFPED</sequence>
<feature type="domain" description="Sensor histidine kinase NatK-like C-terminal" evidence="2">
    <location>
        <begin position="327"/>
        <end position="431"/>
    </location>
</feature>
<dbReference type="InterPro" id="IPR032834">
    <property type="entry name" value="NatK-like_C"/>
</dbReference>
<name>G5IN75_9FIRM</name>
<feature type="transmembrane region" description="Helical" evidence="1">
    <location>
        <begin position="163"/>
        <end position="181"/>
    </location>
</feature>
<proteinExistence type="predicted"/>
<keyword evidence="1" id="KW-0812">Transmembrane</keyword>
<protein>
    <recommendedName>
        <fullName evidence="2">Sensor histidine kinase NatK-like C-terminal domain-containing protein</fullName>
    </recommendedName>
</protein>
<dbReference type="InterPro" id="IPR036890">
    <property type="entry name" value="HATPase_C_sf"/>
</dbReference>
<dbReference type="HOGENOM" id="CLU_020211_0_0_9"/>
<keyword evidence="1" id="KW-0472">Membrane</keyword>
<dbReference type="SUPFAM" id="SSF55874">
    <property type="entry name" value="ATPase domain of HSP90 chaperone/DNA topoisomerase II/histidine kinase"/>
    <property type="match status" value="1"/>
</dbReference>
<dbReference type="Pfam" id="PF14501">
    <property type="entry name" value="HATPase_c_5"/>
    <property type="match status" value="1"/>
</dbReference>
<dbReference type="CDD" id="cd16935">
    <property type="entry name" value="HATPase_AgrC-ComD-like"/>
    <property type="match status" value="1"/>
</dbReference>
<dbReference type="AlphaFoldDB" id="G5IN75"/>
<evidence type="ECO:0000259" key="2">
    <source>
        <dbReference type="Pfam" id="PF14501"/>
    </source>
</evidence>
<accession>G5IN75</accession>
<organism evidence="3 4">
    <name type="scientific">Hungatella hathewayi WAL-18680</name>
    <dbReference type="NCBI Taxonomy" id="742737"/>
    <lineage>
        <taxon>Bacteria</taxon>
        <taxon>Bacillati</taxon>
        <taxon>Bacillota</taxon>
        <taxon>Clostridia</taxon>
        <taxon>Lachnospirales</taxon>
        <taxon>Lachnospiraceae</taxon>
        <taxon>Hungatella</taxon>
    </lineage>
</organism>
<dbReference type="RefSeq" id="WP_006782941.1">
    <property type="nucleotide sequence ID" value="NZ_CP040506.1"/>
</dbReference>
<reference evidence="3 4" key="1">
    <citation type="submission" date="2011-08" db="EMBL/GenBank/DDBJ databases">
        <title>The Genome Sequence of Clostridium hathewayi WAL-18680.</title>
        <authorList>
            <consortium name="The Broad Institute Genome Sequencing Platform"/>
            <person name="Earl A."/>
            <person name="Ward D."/>
            <person name="Feldgarden M."/>
            <person name="Gevers D."/>
            <person name="Finegold S.M."/>
            <person name="Summanen P.H."/>
            <person name="Molitoris D.R."/>
            <person name="Song M."/>
            <person name="Daigneault M."/>
            <person name="Allen-Vercoe E."/>
            <person name="Young S.K."/>
            <person name="Zeng Q."/>
            <person name="Gargeya S."/>
            <person name="Fitzgerald M."/>
            <person name="Haas B."/>
            <person name="Abouelleil A."/>
            <person name="Alvarado L."/>
            <person name="Arachchi H.M."/>
            <person name="Berlin A."/>
            <person name="Brown A."/>
            <person name="Chapman S.B."/>
            <person name="Chen Z."/>
            <person name="Dunbar C."/>
            <person name="Freedman E."/>
            <person name="Gearin G."/>
            <person name="Gellesch M."/>
            <person name="Goldberg J."/>
            <person name="Griggs A."/>
            <person name="Gujja S."/>
            <person name="Heiman D."/>
            <person name="Howarth C."/>
            <person name="Larson L."/>
            <person name="Lui A."/>
            <person name="MacDonald P.J.P."/>
            <person name="Montmayeur A."/>
            <person name="Murphy C."/>
            <person name="Neiman D."/>
            <person name="Pearson M."/>
            <person name="Priest M."/>
            <person name="Roberts A."/>
            <person name="Saif S."/>
            <person name="Shea T."/>
            <person name="Shenoy N."/>
            <person name="Sisk P."/>
            <person name="Stolte C."/>
            <person name="Sykes S."/>
            <person name="Wortman J."/>
            <person name="Nusbaum C."/>
            <person name="Birren B."/>
        </authorList>
    </citation>
    <scope>NUCLEOTIDE SEQUENCE [LARGE SCALE GENOMIC DNA]</scope>
    <source>
        <strain evidence="3 4">WAL-18680</strain>
    </source>
</reference>
<dbReference type="Proteomes" id="UP000005384">
    <property type="component" value="Unassembled WGS sequence"/>
</dbReference>
<feature type="transmembrane region" description="Helical" evidence="1">
    <location>
        <begin position="92"/>
        <end position="116"/>
    </location>
</feature>
<dbReference type="OrthoDB" id="1634477at2"/>
<keyword evidence="4" id="KW-1185">Reference proteome</keyword>
<feature type="transmembrane region" description="Helical" evidence="1">
    <location>
        <begin position="128"/>
        <end position="147"/>
    </location>
</feature>
<evidence type="ECO:0000313" key="3">
    <source>
        <dbReference type="EMBL" id="EHI57046.1"/>
    </source>
</evidence>
<comment type="caution">
    <text evidence="3">The sequence shown here is derived from an EMBL/GenBank/DDBJ whole genome shotgun (WGS) entry which is preliminary data.</text>
</comment>